<name>A0AB34FKB4_9HYPO</name>
<reference evidence="3" key="1">
    <citation type="submission" date="2023-01" db="EMBL/GenBank/DDBJ databases">
        <title>The growth and conidiation of Purpureocillium lavendulum are regulated by nitrogen source and histone H3K14 acetylation.</title>
        <authorList>
            <person name="Tang P."/>
            <person name="Han J."/>
            <person name="Zhang C."/>
            <person name="Tang P."/>
            <person name="Qi F."/>
            <person name="Zhang K."/>
            <person name="Liang L."/>
        </authorList>
    </citation>
    <scope>NUCLEOTIDE SEQUENCE</scope>
    <source>
        <strain evidence="3">YMF1.00683</strain>
    </source>
</reference>
<dbReference type="InterPro" id="IPR042432">
    <property type="entry name" value="Coa1_fungi"/>
</dbReference>
<evidence type="ECO:0000313" key="4">
    <source>
        <dbReference type="Proteomes" id="UP001163105"/>
    </source>
</evidence>
<evidence type="ECO:0000256" key="1">
    <source>
        <dbReference type="SAM" id="MobiDB-lite"/>
    </source>
</evidence>
<dbReference type="Pfam" id="PF08695">
    <property type="entry name" value="Coa1"/>
    <property type="match status" value="1"/>
</dbReference>
<protein>
    <submittedName>
        <fullName evidence="3">Cytochrome oxidase complex assembly protein</fullName>
    </submittedName>
</protein>
<feature type="transmembrane region" description="Helical" evidence="2">
    <location>
        <begin position="100"/>
        <end position="117"/>
    </location>
</feature>
<keyword evidence="2" id="KW-1133">Transmembrane helix</keyword>
<dbReference type="Proteomes" id="UP001163105">
    <property type="component" value="Unassembled WGS sequence"/>
</dbReference>
<comment type="caution">
    <text evidence="3">The sequence shown here is derived from an EMBL/GenBank/DDBJ whole genome shotgun (WGS) entry which is preliminary data.</text>
</comment>
<gene>
    <name evidence="3" type="primary">COA1</name>
    <name evidence="3" type="ORF">O9K51_07401</name>
</gene>
<evidence type="ECO:0000313" key="3">
    <source>
        <dbReference type="EMBL" id="KAJ6439514.1"/>
    </source>
</evidence>
<proteinExistence type="predicted"/>
<keyword evidence="2" id="KW-0812">Transmembrane</keyword>
<dbReference type="EMBL" id="JAQHRD010000006">
    <property type="protein sequence ID" value="KAJ6439514.1"/>
    <property type="molecule type" value="Genomic_DNA"/>
</dbReference>
<accession>A0AB34FKB4</accession>
<keyword evidence="4" id="KW-1185">Reference proteome</keyword>
<dbReference type="GO" id="GO:0005743">
    <property type="term" value="C:mitochondrial inner membrane"/>
    <property type="evidence" value="ECO:0007669"/>
    <property type="project" value="TreeGrafter"/>
</dbReference>
<dbReference type="PANTHER" id="PTHR28523:SF1">
    <property type="entry name" value="CYTOCHROME C OXIDASE ASSEMBLY FACTOR 1"/>
    <property type="match status" value="1"/>
</dbReference>
<dbReference type="AlphaFoldDB" id="A0AB34FKB4"/>
<dbReference type="InterPro" id="IPR014807">
    <property type="entry name" value="Coa1"/>
</dbReference>
<dbReference type="GO" id="GO:0033617">
    <property type="term" value="P:mitochondrial respiratory chain complex IV assembly"/>
    <property type="evidence" value="ECO:0007669"/>
    <property type="project" value="InterPro"/>
</dbReference>
<sequence>MPAKAQRRWNTPAPRPGEGPLMSRRADRELPGSSFAIPLLACSSSPPPARASVVDLGRDGTKERETRTVCGRHRHADTSSPWLRRCADIKQTRFRWSRSLPLFLALVAVSGLAIFNYQKTSSPIVSSTLYALRTSPRARALLGDDIYFKQPIPWIRGEMNQLQGRIDIYFTVRGSRGAGVMRFASNRPTSRSLFETTEWSLKMDDGEAAGRWVDLLEEGDPFRSLLNDDVAMPVAAAVDADADLNATRGFRQQGVLNK</sequence>
<dbReference type="PANTHER" id="PTHR28523">
    <property type="entry name" value="CYTOCHROME C OXIDASE ASSEMBLY FACTOR 1"/>
    <property type="match status" value="1"/>
</dbReference>
<evidence type="ECO:0000256" key="2">
    <source>
        <dbReference type="SAM" id="Phobius"/>
    </source>
</evidence>
<organism evidence="3 4">
    <name type="scientific">Purpureocillium lavendulum</name>
    <dbReference type="NCBI Taxonomy" id="1247861"/>
    <lineage>
        <taxon>Eukaryota</taxon>
        <taxon>Fungi</taxon>
        <taxon>Dikarya</taxon>
        <taxon>Ascomycota</taxon>
        <taxon>Pezizomycotina</taxon>
        <taxon>Sordariomycetes</taxon>
        <taxon>Hypocreomycetidae</taxon>
        <taxon>Hypocreales</taxon>
        <taxon>Ophiocordycipitaceae</taxon>
        <taxon>Purpureocillium</taxon>
    </lineage>
</organism>
<feature type="region of interest" description="Disordered" evidence="1">
    <location>
        <begin position="1"/>
        <end position="27"/>
    </location>
</feature>
<keyword evidence="2" id="KW-0472">Membrane</keyword>